<sequence length="140" mass="15137">MLLLVATAAFAIALLDVDQDAQSTASGLERQPIVKREDDQRLVDLILQDVSSAISVYGQSLRFGGLTYCGLLAIPEVYTAYRMCLGLEPNNFAPPTDCGTAISEVTTRVASIAGLIYSGSTDFANKLRAVRDWISEMCKN</sequence>
<dbReference type="Proteomes" id="UP000253472">
    <property type="component" value="Unassembled WGS sequence"/>
</dbReference>
<evidence type="ECO:0000313" key="2">
    <source>
        <dbReference type="Proteomes" id="UP000253472"/>
    </source>
</evidence>
<name>A0A367XQ97_9ASCO</name>
<comment type="caution">
    <text evidence="1">The sequence shown here is derived from an EMBL/GenBank/DDBJ whole genome shotgun (WGS) entry which is preliminary data.</text>
</comment>
<dbReference type="EMBL" id="QLNQ01000029">
    <property type="protein sequence ID" value="RCK55778.1"/>
    <property type="molecule type" value="Genomic_DNA"/>
</dbReference>
<evidence type="ECO:0000313" key="1">
    <source>
        <dbReference type="EMBL" id="RCK55778.1"/>
    </source>
</evidence>
<gene>
    <name evidence="1" type="ORF">Cantr_05812</name>
</gene>
<organism evidence="1 2">
    <name type="scientific">Candida viswanathii</name>
    <dbReference type="NCBI Taxonomy" id="5486"/>
    <lineage>
        <taxon>Eukaryota</taxon>
        <taxon>Fungi</taxon>
        <taxon>Dikarya</taxon>
        <taxon>Ascomycota</taxon>
        <taxon>Saccharomycotina</taxon>
        <taxon>Pichiomycetes</taxon>
        <taxon>Debaryomycetaceae</taxon>
        <taxon>Candida/Lodderomyces clade</taxon>
        <taxon>Candida</taxon>
    </lineage>
</organism>
<keyword evidence="2" id="KW-1185">Reference proteome</keyword>
<reference evidence="1 2" key="1">
    <citation type="submission" date="2018-06" db="EMBL/GenBank/DDBJ databases">
        <title>Whole genome sequencing of Candida tropicalis (genome annotated by CSBL at Korea University).</title>
        <authorList>
            <person name="Ahn J."/>
        </authorList>
    </citation>
    <scope>NUCLEOTIDE SEQUENCE [LARGE SCALE GENOMIC DNA]</scope>
    <source>
        <strain evidence="1 2">ATCC 20962</strain>
    </source>
</reference>
<proteinExistence type="predicted"/>
<protein>
    <submittedName>
        <fullName evidence="1">Uncharacterized protein</fullName>
    </submittedName>
</protein>
<dbReference type="AlphaFoldDB" id="A0A367XQ97"/>
<accession>A0A367XQ97</accession>